<reference evidence="6 7" key="1">
    <citation type="submission" date="2019-05" db="EMBL/GenBank/DDBJ databases">
        <title>Culicoidintestinum kansasii gen. nov., sp. nov. from the gastrointestinal tract of the biting midge, Culicoides sonorensis.</title>
        <authorList>
            <person name="Neupane S."/>
            <person name="Ghosh A."/>
            <person name="Gunther S."/>
            <person name="Martin K."/>
            <person name="Zurek L."/>
        </authorList>
    </citation>
    <scope>NUCLEOTIDE SEQUENCE [LARGE SCALE GENOMIC DNA]</scope>
    <source>
        <strain evidence="6 7">CS-1</strain>
    </source>
</reference>
<dbReference type="PANTHER" id="PTHR33375:SF1">
    <property type="entry name" value="CHROMOSOME-PARTITIONING PROTEIN PARB-RELATED"/>
    <property type="match status" value="1"/>
</dbReference>
<protein>
    <submittedName>
        <fullName evidence="6">ParB/RepB/Spo0J family partition protein</fullName>
    </submittedName>
</protein>
<dbReference type="GO" id="GO:0009295">
    <property type="term" value="C:nucleoid"/>
    <property type="evidence" value="ECO:0007669"/>
    <property type="project" value="UniProtKB-SubCell"/>
</dbReference>
<feature type="domain" description="ParB-like N-terminal" evidence="5">
    <location>
        <begin position="36"/>
        <end position="125"/>
    </location>
</feature>
<evidence type="ECO:0000256" key="1">
    <source>
        <dbReference type="ARBA" id="ARBA00004453"/>
    </source>
</evidence>
<dbReference type="CDD" id="cd16393">
    <property type="entry name" value="SPO0J_N"/>
    <property type="match status" value="1"/>
</dbReference>
<dbReference type="InterPro" id="IPR057240">
    <property type="entry name" value="ParB_dimer_C"/>
</dbReference>
<evidence type="ECO:0000256" key="3">
    <source>
        <dbReference type="ARBA" id="ARBA00022829"/>
    </source>
</evidence>
<dbReference type="OrthoDB" id="9802051at2"/>
<evidence type="ECO:0000313" key="6">
    <source>
        <dbReference type="EMBL" id="TLG77164.1"/>
    </source>
</evidence>
<comment type="similarity">
    <text evidence="2">Belongs to the ParB family.</text>
</comment>
<dbReference type="Pfam" id="PF23552">
    <property type="entry name" value="ParB_C"/>
    <property type="match status" value="1"/>
</dbReference>
<dbReference type="Pfam" id="PF17762">
    <property type="entry name" value="HTH_ParB"/>
    <property type="match status" value="1"/>
</dbReference>
<dbReference type="InterPro" id="IPR036086">
    <property type="entry name" value="ParB/Sulfiredoxin_sf"/>
</dbReference>
<dbReference type="Gene3D" id="1.10.10.2830">
    <property type="match status" value="1"/>
</dbReference>
<dbReference type="SUPFAM" id="SSF109709">
    <property type="entry name" value="KorB DNA-binding domain-like"/>
    <property type="match status" value="1"/>
</dbReference>
<dbReference type="Proteomes" id="UP000306912">
    <property type="component" value="Unassembled WGS sequence"/>
</dbReference>
<dbReference type="Pfam" id="PF02195">
    <property type="entry name" value="ParB_N"/>
    <property type="match status" value="1"/>
</dbReference>
<comment type="caution">
    <text evidence="6">The sequence shown here is derived from an EMBL/GenBank/DDBJ whole genome shotgun (WGS) entry which is preliminary data.</text>
</comment>
<dbReference type="InterPro" id="IPR050336">
    <property type="entry name" value="Chromosome_partition/occlusion"/>
</dbReference>
<dbReference type="SMART" id="SM00470">
    <property type="entry name" value="ParB"/>
    <property type="match status" value="1"/>
</dbReference>
<organism evidence="6 7">
    <name type="scientific">Culicoidibacter larvae</name>
    <dbReference type="NCBI Taxonomy" id="2579976"/>
    <lineage>
        <taxon>Bacteria</taxon>
        <taxon>Bacillati</taxon>
        <taxon>Bacillota</taxon>
        <taxon>Culicoidibacteria</taxon>
        <taxon>Culicoidibacterales</taxon>
        <taxon>Culicoidibacteraceae</taxon>
        <taxon>Culicoidibacter</taxon>
    </lineage>
</organism>
<keyword evidence="3" id="KW-0159">Chromosome partition</keyword>
<sequence>MAKQKRLGKGIEALFANSDFNVLNDEIEDIQGYDIVEVEIEKLRPNPYQPRKSFDQNALEELASSIKEHGIFQPIIVRENLVGYDILAGERRYRASQLIGLETIPAIIKEFNDQEMMEIALLENLQREDLSAIEEAQAYQMLIDQLNLTQEQLGKRLGKSRSHITNTLRLLTLPQYVQDAIINNELSMGHAKILVGKSEKDIKNLFNQIVEDELSVRQTEELIYGTNPQKKTSIKSKSKKEAKSNQIIYLEKKLAENLGTKSIINYSNGKGKIELSFSNDEDLNRILELLGIIE</sequence>
<dbReference type="InterPro" id="IPR041468">
    <property type="entry name" value="HTH_ParB/Spo0J"/>
</dbReference>
<gene>
    <name evidence="6" type="ORF">FEZ08_00670</name>
</gene>
<dbReference type="AlphaFoldDB" id="A0A5R8QHA7"/>
<keyword evidence="7" id="KW-1185">Reference proteome</keyword>
<dbReference type="InterPro" id="IPR003115">
    <property type="entry name" value="ParB_N"/>
</dbReference>
<keyword evidence="4" id="KW-0238">DNA-binding</keyword>
<proteinExistence type="inferred from homology"/>
<dbReference type="GO" id="GO:0045881">
    <property type="term" value="P:positive regulation of sporulation resulting in formation of a cellular spore"/>
    <property type="evidence" value="ECO:0007669"/>
    <property type="project" value="TreeGrafter"/>
</dbReference>
<evidence type="ECO:0000256" key="2">
    <source>
        <dbReference type="ARBA" id="ARBA00006295"/>
    </source>
</evidence>
<evidence type="ECO:0000259" key="5">
    <source>
        <dbReference type="SMART" id="SM00470"/>
    </source>
</evidence>
<dbReference type="PANTHER" id="PTHR33375">
    <property type="entry name" value="CHROMOSOME-PARTITIONING PROTEIN PARB-RELATED"/>
    <property type="match status" value="1"/>
</dbReference>
<dbReference type="InParanoid" id="A0A5R8QHA7"/>
<dbReference type="GO" id="GO:0003677">
    <property type="term" value="F:DNA binding"/>
    <property type="evidence" value="ECO:0007669"/>
    <property type="project" value="UniProtKB-KW"/>
</dbReference>
<dbReference type="NCBIfam" id="TIGR00180">
    <property type="entry name" value="parB_part"/>
    <property type="match status" value="1"/>
</dbReference>
<dbReference type="FunFam" id="1.10.10.2830:FF:000001">
    <property type="entry name" value="Chromosome partitioning protein ParB"/>
    <property type="match status" value="1"/>
</dbReference>
<evidence type="ECO:0000313" key="7">
    <source>
        <dbReference type="Proteomes" id="UP000306912"/>
    </source>
</evidence>
<evidence type="ECO:0000256" key="4">
    <source>
        <dbReference type="ARBA" id="ARBA00023125"/>
    </source>
</evidence>
<dbReference type="InterPro" id="IPR004437">
    <property type="entry name" value="ParB/RepB/Spo0J"/>
</dbReference>
<dbReference type="GO" id="GO:0007059">
    <property type="term" value="P:chromosome segregation"/>
    <property type="evidence" value="ECO:0007669"/>
    <property type="project" value="UniProtKB-KW"/>
</dbReference>
<dbReference type="RefSeq" id="WP_138189773.1">
    <property type="nucleotide sequence ID" value="NZ_VBWP01000001.1"/>
</dbReference>
<dbReference type="FunCoup" id="A0A5R8QHA7">
    <property type="interactions" value="252"/>
</dbReference>
<comment type="subcellular location">
    <subcellularLocation>
        <location evidence="1">Cytoplasm</location>
        <location evidence="1">Nucleoid</location>
    </subcellularLocation>
</comment>
<dbReference type="SUPFAM" id="SSF110849">
    <property type="entry name" value="ParB/Sulfiredoxin"/>
    <property type="match status" value="1"/>
</dbReference>
<name>A0A5R8QHA7_9FIRM</name>
<accession>A0A5R8QHA7</accession>
<dbReference type="Gene3D" id="3.90.1530.30">
    <property type="match status" value="1"/>
</dbReference>
<dbReference type="EMBL" id="VBWP01000001">
    <property type="protein sequence ID" value="TLG77164.1"/>
    <property type="molecule type" value="Genomic_DNA"/>
</dbReference>
<dbReference type="GO" id="GO:0005694">
    <property type="term" value="C:chromosome"/>
    <property type="evidence" value="ECO:0007669"/>
    <property type="project" value="TreeGrafter"/>
</dbReference>
<dbReference type="FunFam" id="3.90.1530.30:FF:000001">
    <property type="entry name" value="Chromosome partitioning protein ParB"/>
    <property type="match status" value="1"/>
</dbReference>